<evidence type="ECO:0000259" key="8">
    <source>
        <dbReference type="Pfam" id="PF13359"/>
    </source>
</evidence>
<dbReference type="GO" id="GO:0046872">
    <property type="term" value="F:metal ion binding"/>
    <property type="evidence" value="ECO:0007669"/>
    <property type="project" value="UniProtKB-KW"/>
</dbReference>
<comment type="cofactor">
    <cofactor evidence="1">
        <name>a divalent metal cation</name>
        <dbReference type="ChEBI" id="CHEBI:60240"/>
    </cofactor>
</comment>
<evidence type="ECO:0000256" key="7">
    <source>
        <dbReference type="ARBA" id="ARBA00023242"/>
    </source>
</evidence>
<keyword evidence="6" id="KW-0378">Hydrolase</keyword>
<evidence type="ECO:0000256" key="1">
    <source>
        <dbReference type="ARBA" id="ARBA00001968"/>
    </source>
</evidence>
<comment type="similarity">
    <text evidence="3">Belongs to the HARBI1 family.</text>
</comment>
<dbReference type="OrthoDB" id="6762262at2759"/>
<dbReference type="GO" id="GO:0004518">
    <property type="term" value="F:nuclease activity"/>
    <property type="evidence" value="ECO:0007669"/>
    <property type="project" value="UniProtKB-KW"/>
</dbReference>
<evidence type="ECO:0000313" key="9">
    <source>
        <dbReference type="EMBL" id="VEN60179.1"/>
    </source>
</evidence>
<dbReference type="GO" id="GO:0005634">
    <property type="term" value="C:nucleus"/>
    <property type="evidence" value="ECO:0007669"/>
    <property type="project" value="UniProtKB-SubCell"/>
</dbReference>
<comment type="subcellular location">
    <subcellularLocation>
        <location evidence="2">Nucleus</location>
    </subcellularLocation>
</comment>
<dbReference type="PANTHER" id="PTHR22930:SF269">
    <property type="entry name" value="NUCLEASE HARBI1-LIKE PROTEIN"/>
    <property type="match status" value="1"/>
</dbReference>
<evidence type="ECO:0000256" key="2">
    <source>
        <dbReference type="ARBA" id="ARBA00004123"/>
    </source>
</evidence>
<evidence type="ECO:0000256" key="4">
    <source>
        <dbReference type="ARBA" id="ARBA00022722"/>
    </source>
</evidence>
<reference evidence="9 10" key="1">
    <citation type="submission" date="2019-01" db="EMBL/GenBank/DDBJ databases">
        <authorList>
            <person name="Sayadi A."/>
        </authorList>
    </citation>
    <scope>NUCLEOTIDE SEQUENCE [LARGE SCALE GENOMIC DNA]</scope>
</reference>
<dbReference type="InterPro" id="IPR045249">
    <property type="entry name" value="HARBI1-like"/>
</dbReference>
<dbReference type="PANTHER" id="PTHR22930">
    <property type="match status" value="1"/>
</dbReference>
<dbReference type="EMBL" id="CAACVG010012383">
    <property type="protein sequence ID" value="VEN60179.1"/>
    <property type="molecule type" value="Genomic_DNA"/>
</dbReference>
<keyword evidence="5" id="KW-0479">Metal-binding</keyword>
<gene>
    <name evidence="9" type="ORF">CALMAC_LOCUS17956</name>
</gene>
<dbReference type="Pfam" id="PF13359">
    <property type="entry name" value="DDE_Tnp_4"/>
    <property type="match status" value="1"/>
</dbReference>
<name>A0A653DJJ0_CALMS</name>
<protein>
    <recommendedName>
        <fullName evidence="8">DDE Tnp4 domain-containing protein</fullName>
    </recommendedName>
</protein>
<keyword evidence="4" id="KW-0540">Nuclease</keyword>
<dbReference type="InterPro" id="IPR027806">
    <property type="entry name" value="HARBI1_dom"/>
</dbReference>
<evidence type="ECO:0000313" key="10">
    <source>
        <dbReference type="Proteomes" id="UP000410492"/>
    </source>
</evidence>
<sequence>MPEPDRNMWQQKEKEFSEKWNFPNCIGAIDGKHIVFQKPKNSGSMFFNYKKTCSIILLAVFDASYKFTLIDVGAYGKNSDGGVFSRCSFGKRFFNGDLDFPPDKPLPGTTTPIPHVLVGDEAFPLNKHLMRPYPGNQLRGDEKKKIYNYRLSRARNVSEDGFGILTKKFRLYQRRLELTPEHLDSVVLATCCLHNFLRDDSEVMFRELCEEEIGENSVVHAITRIGGSFSGTALLVRERFKEYFSTKDGSVDWQLSIVRKGMASQNKYN</sequence>
<feature type="domain" description="DDE Tnp4" evidence="8">
    <location>
        <begin position="29"/>
        <end position="195"/>
    </location>
</feature>
<keyword evidence="7" id="KW-0539">Nucleus</keyword>
<dbReference type="AlphaFoldDB" id="A0A653DJJ0"/>
<organism evidence="9 10">
    <name type="scientific">Callosobruchus maculatus</name>
    <name type="common">Southern cowpea weevil</name>
    <name type="synonym">Pulse bruchid</name>
    <dbReference type="NCBI Taxonomy" id="64391"/>
    <lineage>
        <taxon>Eukaryota</taxon>
        <taxon>Metazoa</taxon>
        <taxon>Ecdysozoa</taxon>
        <taxon>Arthropoda</taxon>
        <taxon>Hexapoda</taxon>
        <taxon>Insecta</taxon>
        <taxon>Pterygota</taxon>
        <taxon>Neoptera</taxon>
        <taxon>Endopterygota</taxon>
        <taxon>Coleoptera</taxon>
        <taxon>Polyphaga</taxon>
        <taxon>Cucujiformia</taxon>
        <taxon>Chrysomeloidea</taxon>
        <taxon>Chrysomelidae</taxon>
        <taxon>Bruchinae</taxon>
        <taxon>Bruchini</taxon>
        <taxon>Callosobruchus</taxon>
    </lineage>
</organism>
<keyword evidence="10" id="KW-1185">Reference proteome</keyword>
<accession>A0A653DJJ0</accession>
<evidence type="ECO:0000256" key="5">
    <source>
        <dbReference type="ARBA" id="ARBA00022723"/>
    </source>
</evidence>
<evidence type="ECO:0000256" key="3">
    <source>
        <dbReference type="ARBA" id="ARBA00006958"/>
    </source>
</evidence>
<proteinExistence type="inferred from homology"/>
<dbReference type="GO" id="GO:0016787">
    <property type="term" value="F:hydrolase activity"/>
    <property type="evidence" value="ECO:0007669"/>
    <property type="project" value="UniProtKB-KW"/>
</dbReference>
<dbReference type="Proteomes" id="UP000410492">
    <property type="component" value="Unassembled WGS sequence"/>
</dbReference>
<evidence type="ECO:0000256" key="6">
    <source>
        <dbReference type="ARBA" id="ARBA00022801"/>
    </source>
</evidence>